<organism evidence="2 3">
    <name type="scientific">Celeribacter persicus</name>
    <dbReference type="NCBI Taxonomy" id="1651082"/>
    <lineage>
        <taxon>Bacteria</taxon>
        <taxon>Pseudomonadati</taxon>
        <taxon>Pseudomonadota</taxon>
        <taxon>Alphaproteobacteria</taxon>
        <taxon>Rhodobacterales</taxon>
        <taxon>Roseobacteraceae</taxon>
        <taxon>Celeribacter</taxon>
    </lineage>
</organism>
<dbReference type="AlphaFoldDB" id="A0A2T5HIC6"/>
<accession>A0A2T5HIC6</accession>
<gene>
    <name evidence="2" type="ORF">C8N42_10870</name>
</gene>
<protein>
    <submittedName>
        <fullName evidence="2">Capsular polysaccharide export protein</fullName>
    </submittedName>
</protein>
<dbReference type="EMBL" id="QAOH01000008">
    <property type="protein sequence ID" value="PTQ71296.1"/>
    <property type="molecule type" value="Genomic_DNA"/>
</dbReference>
<dbReference type="CDD" id="cd16439">
    <property type="entry name" value="beta_Kdo_transferase_KpsC_2"/>
    <property type="match status" value="1"/>
</dbReference>
<dbReference type="RefSeq" id="WP_170109288.1">
    <property type="nucleotide sequence ID" value="NZ_QAOH01000008.1"/>
</dbReference>
<evidence type="ECO:0000313" key="3">
    <source>
        <dbReference type="Proteomes" id="UP000244077"/>
    </source>
</evidence>
<evidence type="ECO:0000256" key="1">
    <source>
        <dbReference type="SAM" id="MobiDB-lite"/>
    </source>
</evidence>
<dbReference type="Proteomes" id="UP000244077">
    <property type="component" value="Unassembled WGS sequence"/>
</dbReference>
<comment type="caution">
    <text evidence="2">The sequence shown here is derived from an EMBL/GenBank/DDBJ whole genome shotgun (WGS) entry which is preliminary data.</text>
</comment>
<dbReference type="GO" id="GO:0000271">
    <property type="term" value="P:polysaccharide biosynthetic process"/>
    <property type="evidence" value="ECO:0007669"/>
    <property type="project" value="InterPro"/>
</dbReference>
<name>A0A2T5HIC6_9RHOB</name>
<feature type="region of interest" description="Disordered" evidence="1">
    <location>
        <begin position="1"/>
        <end position="21"/>
    </location>
</feature>
<reference evidence="2 3" key="1">
    <citation type="submission" date="2018-04" db="EMBL/GenBank/DDBJ databases">
        <title>Genomic Encyclopedia of Archaeal and Bacterial Type Strains, Phase II (KMG-II): from individual species to whole genera.</title>
        <authorList>
            <person name="Goeker M."/>
        </authorList>
    </citation>
    <scope>NUCLEOTIDE SEQUENCE [LARGE SCALE GENOMIC DNA]</scope>
    <source>
        <strain evidence="2 3">DSM 100434</strain>
    </source>
</reference>
<proteinExistence type="predicted"/>
<keyword evidence="3" id="KW-1185">Reference proteome</keyword>
<dbReference type="GO" id="GO:0015774">
    <property type="term" value="P:polysaccharide transport"/>
    <property type="evidence" value="ECO:0007669"/>
    <property type="project" value="InterPro"/>
</dbReference>
<sequence>MVGLLTDRNSSAPASPPGRLSFQPPLLIERLHAETDLSCAPLSWHDLARDTPLDDSAALARARQAIDWLVSLKLSRSSAICDPDLTPDVPFVLVLDQPRSTGNAPSEADMAEMLVFAQTELLNARVVILGCDDGYFSDTEDPRLTVLPAHANLYRLLEASTAVYTHSSGYGFDAILAGHRPRVFGRPWYGGFGLTEDESPDPHSTHRLTRAQLFLAALMQATTWHSGDTTLEIEDVLARLEARERATREDTSGYVASGILRWKHGFLRRYLGRASLTISDDPDVIAREKAEGRRHIAWGAAAGADLRLEDGFLRSRGLGAALVRPLSLVLDDKGIYFDPTRPSRLEALIAERSPLSDAQRARVERFLSRLKASRLSKYNVGGDLPALPAGYRILVAGQVEDDASITLGAGEVSSNLALLQTARNAHPEAVLVYKPHPDVEAGLRRGKLPEAARIADVIATEVAPLALIDACDAVWTMTSLIGFEALLRGKPVTCTGAPFYAGWGLTTDIGPIPARRAVRPDLMSLAHAVLIDYPRYFDPKNGAPLSPEEALEYLAQAPKGRSRWAQTALAKLRQLRAATLGLS</sequence>
<dbReference type="InterPro" id="IPR007833">
    <property type="entry name" value="Capsule_polysaccharide_synth"/>
</dbReference>
<dbReference type="Pfam" id="PF05159">
    <property type="entry name" value="Capsule_synth"/>
    <property type="match status" value="3"/>
</dbReference>
<evidence type="ECO:0000313" key="2">
    <source>
        <dbReference type="EMBL" id="PTQ71296.1"/>
    </source>
</evidence>